<evidence type="ECO:0000313" key="3">
    <source>
        <dbReference type="Proteomes" id="UP000242146"/>
    </source>
</evidence>
<evidence type="ECO:0000259" key="1">
    <source>
        <dbReference type="Pfam" id="PF26147"/>
    </source>
</evidence>
<dbReference type="Pfam" id="PF26147">
    <property type="entry name" value="AB_HYDROLASE_YMC0-YMC35"/>
    <property type="match status" value="1"/>
</dbReference>
<dbReference type="InterPro" id="IPR058934">
    <property type="entry name" value="YMC020W-like"/>
</dbReference>
<dbReference type="Proteomes" id="UP000242146">
    <property type="component" value="Unassembled WGS sequence"/>
</dbReference>
<accession>A0A1X2GXU1</accession>
<feature type="domain" description="YMC020W-like alpha/beta hydrolase" evidence="1">
    <location>
        <begin position="4"/>
        <end position="339"/>
    </location>
</feature>
<dbReference type="PANTHER" id="PTHR47349">
    <property type="entry name" value="CHROMOSOME 8, WHOLE GENOME SHOTGUN SEQUENCE"/>
    <property type="match status" value="1"/>
</dbReference>
<dbReference type="InterPro" id="IPR058933">
    <property type="entry name" value="YMC020W-like_ab_hydrolase"/>
</dbReference>
<reference evidence="2 3" key="1">
    <citation type="submission" date="2016-07" db="EMBL/GenBank/DDBJ databases">
        <title>Pervasive Adenine N6-methylation of Active Genes in Fungi.</title>
        <authorList>
            <consortium name="DOE Joint Genome Institute"/>
            <person name="Mondo S.J."/>
            <person name="Dannebaum R.O."/>
            <person name="Kuo R.C."/>
            <person name="Labutti K."/>
            <person name="Haridas S."/>
            <person name="Kuo A."/>
            <person name="Salamov A."/>
            <person name="Ahrendt S.R."/>
            <person name="Lipzen A."/>
            <person name="Sullivan W."/>
            <person name="Andreopoulos W.B."/>
            <person name="Clum A."/>
            <person name="Lindquist E."/>
            <person name="Daum C."/>
            <person name="Ramamoorthy G.K."/>
            <person name="Gryganskyi A."/>
            <person name="Culley D."/>
            <person name="Magnuson J.K."/>
            <person name="James T.Y."/>
            <person name="O'Malley M.A."/>
            <person name="Stajich J.E."/>
            <person name="Spatafora J.W."/>
            <person name="Visel A."/>
            <person name="Grigoriev I.V."/>
        </authorList>
    </citation>
    <scope>NUCLEOTIDE SEQUENCE [LARGE SCALE GENOMIC DNA]</scope>
    <source>
        <strain evidence="2 3">NRRL 3301</strain>
    </source>
</reference>
<name>A0A1X2GXU1_9FUNG</name>
<evidence type="ECO:0000313" key="2">
    <source>
        <dbReference type="EMBL" id="ORX62919.1"/>
    </source>
</evidence>
<sequence>MAKKRFVVIGVHGWFPSKFVLRSVVGEPTGTSAKFCDETAKAIRHYFEVEHELTLPLECITLIPLQWEGKVMDRVDKLYHFLVDNPASLEAVKTADVIFWTTHSQGTPVSTILMDRLLDENLIQLHRQPVCFLAMAGIAHGPFPYLKGNLIVKYFEADAARELFDFMDSKSDISQRFHQALASILRQGVKTILVGSMQDQVVPLYSAIMANAQHPNILRALYVDGHVYSDDDFLINLIVFALRLRNAGLSDHGLLLHTSEVLAGNLYAWEGGHSTIYEEPSVYSLAPTLLFNTAPVGPLVRSPQQHGPSTQKDAKLDAFTARTRWNPYYLTWAMRGIFDDPQINQHFSQDLDRLRHLFDGWHPSSTKLREIKFRLEPIKARL</sequence>
<organism evidence="2 3">
    <name type="scientific">Hesseltinella vesiculosa</name>
    <dbReference type="NCBI Taxonomy" id="101127"/>
    <lineage>
        <taxon>Eukaryota</taxon>
        <taxon>Fungi</taxon>
        <taxon>Fungi incertae sedis</taxon>
        <taxon>Mucoromycota</taxon>
        <taxon>Mucoromycotina</taxon>
        <taxon>Mucoromycetes</taxon>
        <taxon>Mucorales</taxon>
        <taxon>Cunninghamellaceae</taxon>
        <taxon>Hesseltinella</taxon>
    </lineage>
</organism>
<dbReference type="AlphaFoldDB" id="A0A1X2GXU1"/>
<proteinExistence type="predicted"/>
<protein>
    <recommendedName>
        <fullName evidence="1">YMC020W-like alpha/beta hydrolase domain-containing protein</fullName>
    </recommendedName>
</protein>
<comment type="caution">
    <text evidence="2">The sequence shown here is derived from an EMBL/GenBank/DDBJ whole genome shotgun (WGS) entry which is preliminary data.</text>
</comment>
<dbReference type="PANTHER" id="PTHR47349:SF1">
    <property type="entry name" value="AER328WP"/>
    <property type="match status" value="1"/>
</dbReference>
<gene>
    <name evidence="2" type="ORF">DM01DRAFT_1279069</name>
</gene>
<keyword evidence="3" id="KW-1185">Reference proteome</keyword>
<dbReference type="EMBL" id="MCGT01000001">
    <property type="protein sequence ID" value="ORX62919.1"/>
    <property type="molecule type" value="Genomic_DNA"/>
</dbReference>
<dbReference type="OrthoDB" id="5598028at2759"/>